<gene>
    <name evidence="1" type="ORF">S03H2_59192</name>
</gene>
<accession>X1KE62</accession>
<sequence>MTEIKLITTYYKYLSTPGAIYIPFYKWYKDSGIIVKPDEQTLRLIKATGYSGQSIPQDIYNWVTNLINNAVWKLERLIKDVESYVLGAVEDILRFFKGIWATLGNIVRSISTFIAEIVRTVAGVIDAATVWISNTVRAIVDEIKAIVANVCEWIQEVYERVRDAVIAAIETGINAVKTAIKWADESIRTVINFVVTS</sequence>
<proteinExistence type="predicted"/>
<reference evidence="1" key="1">
    <citation type="journal article" date="2014" name="Front. Microbiol.">
        <title>High frequency of phylogenetically diverse reductive dehalogenase-homologous genes in deep subseafloor sedimentary metagenomes.</title>
        <authorList>
            <person name="Kawai M."/>
            <person name="Futagami T."/>
            <person name="Toyoda A."/>
            <person name="Takaki Y."/>
            <person name="Nishi S."/>
            <person name="Hori S."/>
            <person name="Arai W."/>
            <person name="Tsubouchi T."/>
            <person name="Morono Y."/>
            <person name="Uchiyama I."/>
            <person name="Ito T."/>
            <person name="Fujiyama A."/>
            <person name="Inagaki F."/>
            <person name="Takami H."/>
        </authorList>
    </citation>
    <scope>NUCLEOTIDE SEQUENCE</scope>
    <source>
        <strain evidence="1">Expedition CK06-06</strain>
    </source>
</reference>
<comment type="caution">
    <text evidence="1">The sequence shown here is derived from an EMBL/GenBank/DDBJ whole genome shotgun (WGS) entry which is preliminary data.</text>
</comment>
<organism evidence="1">
    <name type="scientific">marine sediment metagenome</name>
    <dbReference type="NCBI Taxonomy" id="412755"/>
    <lineage>
        <taxon>unclassified sequences</taxon>
        <taxon>metagenomes</taxon>
        <taxon>ecological metagenomes</taxon>
    </lineage>
</organism>
<protein>
    <submittedName>
        <fullName evidence="1">Uncharacterized protein</fullName>
    </submittedName>
</protein>
<name>X1KE62_9ZZZZ</name>
<evidence type="ECO:0000313" key="1">
    <source>
        <dbReference type="EMBL" id="GAH80353.1"/>
    </source>
</evidence>
<dbReference type="EMBL" id="BARU01038050">
    <property type="protein sequence ID" value="GAH80353.1"/>
    <property type="molecule type" value="Genomic_DNA"/>
</dbReference>
<dbReference type="AlphaFoldDB" id="X1KE62"/>